<dbReference type="NCBIfam" id="TIGR02099">
    <property type="entry name" value="YhdP family protein"/>
    <property type="match status" value="1"/>
</dbReference>
<dbReference type="InterPro" id="IPR025263">
    <property type="entry name" value="YhdP_central"/>
</dbReference>
<name>A0A2T5PEZ5_9PSED</name>
<dbReference type="Proteomes" id="UP000244064">
    <property type="component" value="Unassembled WGS sequence"/>
</dbReference>
<dbReference type="EMBL" id="QASN01000002">
    <property type="protein sequence ID" value="PTU76300.1"/>
    <property type="molecule type" value="Genomic_DNA"/>
</dbReference>
<sequence>MKRLLAALMRLSWRLAALLLILLALYVALGRELVPLVAEYRLELEDRARAQGLALRIGRLEGSWKGLAPVVVARDVAVGEGADLVHLDQLRITPNVLASLWHRAPRVAHLELEGLQLQLREQADGRWRLDGLPARNDQAALDPAQLLERLRVVERISLTGSRLVIEPLDGQALALTYVNLSLYSRDSRQHVDGRLVLPDGQPLAVHLSAEVDRAAWRESSASGYLSLPQSDWAAWLPERLVPDWSLKTLRVGGEVWFDWSAGSLESATARLRAPSLQAARSGQAPVAIEDFSVDAFYTRRDEGFELVLDSLAMNLGETRWGEVSFGLRQLRGEQGDDTWLIRADRIDLAPLATLGRATLPLPENVLPILDALNPRGVVANLQARVRPSAELAQRLHLVASLERIAVGAYLGSPALENVSGRVEGGLAAGEVRVNSEDFALHLDKLFPEPWRYRRATATLNWQFDEEVFSLSSPYLQVLGDEGPIAGDFMIRLIRDPTQEDYMDLRVGLRDGDAAFAGKYLPTRAPAMSAALAKWLNTAIRGGRIDEGWFQYQGSLNKGASAESRSMSMFFKVREAELAFQPGWPALEDASGEVFIEDSGVRVLAPEGRLLKSQVRNVQVDIPRVPGKPPRLALSGEVGSTLAEVLQLLQQTPTPAAQVFAGWKGEGELLGDLRLDLPLGRQGAPARVQVDFATSSARLEIAEPRLVLDKLSGKFNYDTQRGLSAGDIRAVAFGSPVRARAEALGQKGVQHTRLHASGRIAYPRLAAWLGVTQPLPLAGSLPYELQLDLDGADSQLRVTSSLEGLGIELPEPFAKAADEVRPSSLRMTLQGAERRYWMEHGEVASLAFAAPAQSFQEGRGELRLGGGKASLPGAQGLRLRGAVDRLDWDAWRAVIEARVKVESAEARRLFAGGELQVGRFDGFGSQVENLQLQLARAPQGWSLGIDSAMVKGRVGLPDSARQAIDVDLVYLRLPQAEKPEATAASERVDVLADVDPRRLPALDVRIDKLWLGERPVGGWSFKLRPTSDGAEFQDLSLGLRGALLTGSGSWQVGEQTRTRYKGSIVGANLADVLRAWDFAPTLSSRRFDLSIEGDWPGSPAAASLKGFSGAMGATMEEGQIREVEAGTSALRVLGLLNFDSIGRRLRLDFSDMFGKGLTYDRFKGVLIASDGIYRTARPITMQGPSSNFEMEGQIDMHAEHIDAKVLVTLPVSNNLPLAALIAGAPAVGGALFIADKLLGDEVARFASVRYDVKGPLLDPKVSFDKPFEKPR</sequence>
<dbReference type="OrthoDB" id="9762238at2"/>
<evidence type="ECO:0000313" key="2">
    <source>
        <dbReference type="EMBL" id="PTU76300.1"/>
    </source>
</evidence>
<reference evidence="2 3" key="1">
    <citation type="submission" date="2018-04" db="EMBL/GenBank/DDBJ databases">
        <title>Pseudomonas sp. nov., isolated from mangrove soil.</title>
        <authorList>
            <person name="Chen C."/>
        </authorList>
    </citation>
    <scope>NUCLEOTIDE SEQUENCE [LARGE SCALE GENOMIC DNA]</scope>
    <source>
        <strain evidence="2 3">TC-11</strain>
    </source>
</reference>
<dbReference type="PANTHER" id="PTHR38690">
    <property type="entry name" value="PROTEASE-RELATED"/>
    <property type="match status" value="1"/>
</dbReference>
<dbReference type="Pfam" id="PF13116">
    <property type="entry name" value="YhdP"/>
    <property type="match status" value="1"/>
</dbReference>
<feature type="domain" description="YhdP central" evidence="1">
    <location>
        <begin position="7"/>
        <end position="1260"/>
    </location>
</feature>
<proteinExistence type="predicted"/>
<gene>
    <name evidence="2" type="ORF">DBO85_01255</name>
</gene>
<evidence type="ECO:0000259" key="1">
    <source>
        <dbReference type="Pfam" id="PF13116"/>
    </source>
</evidence>
<dbReference type="AlphaFoldDB" id="A0A2T5PEZ5"/>
<protein>
    <submittedName>
        <fullName evidence="2">TIGR02099 family protein</fullName>
    </submittedName>
</protein>
<evidence type="ECO:0000313" key="3">
    <source>
        <dbReference type="Proteomes" id="UP000244064"/>
    </source>
</evidence>
<comment type="caution">
    <text evidence="2">The sequence shown here is derived from an EMBL/GenBank/DDBJ whole genome shotgun (WGS) entry which is preliminary data.</text>
</comment>
<dbReference type="PANTHER" id="PTHR38690:SF1">
    <property type="entry name" value="PROTEASE"/>
    <property type="match status" value="1"/>
</dbReference>
<accession>A0A2T5PEZ5</accession>
<organism evidence="2 3">
    <name type="scientific">Pseudomonas mangrovi</name>
    <dbReference type="NCBI Taxonomy" id="2161748"/>
    <lineage>
        <taxon>Bacteria</taxon>
        <taxon>Pseudomonadati</taxon>
        <taxon>Pseudomonadota</taxon>
        <taxon>Gammaproteobacteria</taxon>
        <taxon>Pseudomonadales</taxon>
        <taxon>Pseudomonadaceae</taxon>
        <taxon>Pseudomonas</taxon>
    </lineage>
</organism>
<dbReference type="RefSeq" id="WP_108104494.1">
    <property type="nucleotide sequence ID" value="NZ_QASN01000002.1"/>
</dbReference>
<dbReference type="InterPro" id="IPR011836">
    <property type="entry name" value="YhdP"/>
</dbReference>
<keyword evidence="3" id="KW-1185">Reference proteome</keyword>